<dbReference type="Proteomes" id="UP000290759">
    <property type="component" value="Unassembled WGS sequence"/>
</dbReference>
<reference evidence="2 3" key="2">
    <citation type="submission" date="2019-02" db="EMBL/GenBank/DDBJ databases">
        <title>'Lichenibacterium ramalinii' gen. nov. sp. nov., 'Lichenibacterium minor' gen. nov. sp. nov.</title>
        <authorList>
            <person name="Pankratov T."/>
        </authorList>
    </citation>
    <scope>NUCLEOTIDE SEQUENCE [LARGE SCALE GENOMIC DNA]</scope>
    <source>
        <strain evidence="2 3">RmlP026</strain>
    </source>
</reference>
<dbReference type="InterPro" id="IPR012347">
    <property type="entry name" value="Ferritin-like"/>
</dbReference>
<reference evidence="2 3" key="1">
    <citation type="submission" date="2018-12" db="EMBL/GenBank/DDBJ databases">
        <authorList>
            <person name="Grouzdev D.S."/>
            <person name="Krutkina M.S."/>
        </authorList>
    </citation>
    <scope>NUCLEOTIDE SEQUENCE [LARGE SCALE GENOMIC DNA]</scope>
    <source>
        <strain evidence="2 3">RmlP026</strain>
    </source>
</reference>
<comment type="caution">
    <text evidence="2">The sequence shown here is derived from an EMBL/GenBank/DDBJ whole genome shotgun (WGS) entry which is preliminary data.</text>
</comment>
<dbReference type="Gene3D" id="1.20.1260.10">
    <property type="match status" value="1"/>
</dbReference>
<protein>
    <submittedName>
        <fullName evidence="2">DUF4142 domain-containing protein</fullName>
    </submittedName>
</protein>
<dbReference type="OrthoDB" id="9101320at2"/>
<keyword evidence="3" id="KW-1185">Reference proteome</keyword>
<name>A0A4V1RV66_9HYPH</name>
<dbReference type="AlphaFoldDB" id="A0A4V1RV66"/>
<gene>
    <name evidence="2" type="ORF">D3273_03740</name>
</gene>
<evidence type="ECO:0000259" key="1">
    <source>
        <dbReference type="Pfam" id="PF13628"/>
    </source>
</evidence>
<dbReference type="InterPro" id="IPR025419">
    <property type="entry name" value="DUF4142"/>
</dbReference>
<accession>A0A4V1RV66</accession>
<sequence length="143" mass="15359">MSQGGLYEVELGQLAEQQGAAQDIRDHDIRDQDILDQGNTEAHDHMPVAQALEAAADSAGVPLPSELNAEVKARLAEISAFKGERFDRAYVADMKEIHAGDGAAFLKEAKQGGDPALKSFAAATHDVVRRHSGEPDARTLELE</sequence>
<feature type="domain" description="DUF4142" evidence="1">
    <location>
        <begin position="2"/>
        <end position="132"/>
    </location>
</feature>
<proteinExistence type="predicted"/>
<dbReference type="EMBL" id="QYBB01000002">
    <property type="protein sequence ID" value="RYC33584.1"/>
    <property type="molecule type" value="Genomic_DNA"/>
</dbReference>
<dbReference type="Pfam" id="PF13628">
    <property type="entry name" value="DUF4142"/>
    <property type="match status" value="1"/>
</dbReference>
<evidence type="ECO:0000313" key="3">
    <source>
        <dbReference type="Proteomes" id="UP000290759"/>
    </source>
</evidence>
<organism evidence="2 3">
    <name type="scientific">Lichenibacterium minor</name>
    <dbReference type="NCBI Taxonomy" id="2316528"/>
    <lineage>
        <taxon>Bacteria</taxon>
        <taxon>Pseudomonadati</taxon>
        <taxon>Pseudomonadota</taxon>
        <taxon>Alphaproteobacteria</taxon>
        <taxon>Hyphomicrobiales</taxon>
        <taxon>Lichenihabitantaceae</taxon>
        <taxon>Lichenibacterium</taxon>
    </lineage>
</organism>
<evidence type="ECO:0000313" key="2">
    <source>
        <dbReference type="EMBL" id="RYC33584.1"/>
    </source>
</evidence>